<dbReference type="GO" id="GO:0019284">
    <property type="term" value="P:L-methionine salvage from S-adenosylmethionine"/>
    <property type="evidence" value="ECO:0007669"/>
    <property type="project" value="TreeGrafter"/>
</dbReference>
<feature type="domain" description="Nucleoside phosphorylase" evidence="1">
    <location>
        <begin position="22"/>
        <end position="164"/>
    </location>
</feature>
<dbReference type="GO" id="GO:0008782">
    <property type="term" value="F:adenosylhomocysteine nucleosidase activity"/>
    <property type="evidence" value="ECO:0007669"/>
    <property type="project" value="UniProtKB-EC"/>
</dbReference>
<dbReference type="EMBL" id="CP018632">
    <property type="protein sequence ID" value="ASJ71591.1"/>
    <property type="molecule type" value="Genomic_DNA"/>
</dbReference>
<dbReference type="PANTHER" id="PTHR46832:SF1">
    <property type="entry name" value="5'-METHYLTHIOADENOSINE_S-ADENOSYLHOMOCYSTEINE NUCLEOSIDASE"/>
    <property type="match status" value="1"/>
</dbReference>
<dbReference type="Proteomes" id="UP000250079">
    <property type="component" value="Chromosome"/>
</dbReference>
<evidence type="ECO:0000259" key="1">
    <source>
        <dbReference type="Pfam" id="PF01048"/>
    </source>
</evidence>
<dbReference type="GO" id="GO:0009116">
    <property type="term" value="P:nucleoside metabolic process"/>
    <property type="evidence" value="ECO:0007669"/>
    <property type="project" value="InterPro"/>
</dbReference>
<dbReference type="InterPro" id="IPR035994">
    <property type="entry name" value="Nucleoside_phosphorylase_sf"/>
</dbReference>
<evidence type="ECO:0000313" key="2">
    <source>
        <dbReference type="EMBL" id="ASJ71591.1"/>
    </source>
</evidence>
<dbReference type="Pfam" id="PF01048">
    <property type="entry name" value="PNP_UDP_1"/>
    <property type="match status" value="1"/>
</dbReference>
<dbReference type="KEGG" id="gai:IMCC3135_07425"/>
<dbReference type="Gene3D" id="3.40.50.1580">
    <property type="entry name" value="Nucleoside phosphorylase domain"/>
    <property type="match status" value="1"/>
</dbReference>
<reference evidence="2 3" key="1">
    <citation type="submission" date="2016-12" db="EMBL/GenBank/DDBJ databases">
        <authorList>
            <person name="Song W.-J."/>
            <person name="Kurnit D.M."/>
        </authorList>
    </citation>
    <scope>NUCLEOTIDE SEQUENCE [LARGE SCALE GENOMIC DNA]</scope>
    <source>
        <strain evidence="2 3">IMCC3135</strain>
    </source>
</reference>
<dbReference type="EC" id="3.2.2.9" evidence="2"/>
<keyword evidence="2" id="KW-0378">Hydrolase</keyword>
<dbReference type="GO" id="GO:0005829">
    <property type="term" value="C:cytosol"/>
    <property type="evidence" value="ECO:0007669"/>
    <property type="project" value="TreeGrafter"/>
</dbReference>
<keyword evidence="2" id="KW-0326">Glycosidase</keyword>
<dbReference type="InterPro" id="IPR000845">
    <property type="entry name" value="Nucleoside_phosphorylase_d"/>
</dbReference>
<sequence>MIYVLVALQSELPDELPPGYKLVYTGIGKINAGYAALKTTLQDDCEAIINYGTAGAFQPDHVGELLQIGTLHQRDMNARPMAALGETPLETRLSASEIHLPQGQYSLGTGDSFVTAPPEQSSDAVDMEAYAIAKVCALENVPFSCFKFITDLADENAAEHWQENVSLGAQVFLRQLG</sequence>
<name>A0A2Z2NNT2_9GAMM</name>
<dbReference type="SUPFAM" id="SSF53167">
    <property type="entry name" value="Purine and uridine phosphorylases"/>
    <property type="match status" value="1"/>
</dbReference>
<protein>
    <submittedName>
        <fullName evidence="2">5'-methylthioadenosine/S-adenosylhomocysteine nucleosidase</fullName>
        <ecNumber evidence="2">3.2.2.9</ecNumber>
    </submittedName>
</protein>
<proteinExistence type="predicted"/>
<dbReference type="RefSeq" id="WP_088917013.1">
    <property type="nucleotide sequence ID" value="NZ_CP018632.1"/>
</dbReference>
<evidence type="ECO:0000313" key="3">
    <source>
        <dbReference type="Proteomes" id="UP000250079"/>
    </source>
</evidence>
<keyword evidence="3" id="KW-1185">Reference proteome</keyword>
<organism evidence="2 3">
    <name type="scientific">Granulosicoccus antarcticus IMCC3135</name>
    <dbReference type="NCBI Taxonomy" id="1192854"/>
    <lineage>
        <taxon>Bacteria</taxon>
        <taxon>Pseudomonadati</taxon>
        <taxon>Pseudomonadota</taxon>
        <taxon>Gammaproteobacteria</taxon>
        <taxon>Chromatiales</taxon>
        <taxon>Granulosicoccaceae</taxon>
        <taxon>Granulosicoccus</taxon>
    </lineage>
</organism>
<accession>A0A2Z2NNT2</accession>
<dbReference type="PANTHER" id="PTHR46832">
    <property type="entry name" value="5'-METHYLTHIOADENOSINE/S-ADENOSYLHOMOCYSTEINE NUCLEOSIDASE"/>
    <property type="match status" value="1"/>
</dbReference>
<dbReference type="OrthoDB" id="997641at2"/>
<gene>
    <name evidence="2" type="primary">mtnN</name>
    <name evidence="2" type="ORF">IMCC3135_07425</name>
</gene>
<dbReference type="AlphaFoldDB" id="A0A2Z2NNT2"/>
<dbReference type="GO" id="GO:0008930">
    <property type="term" value="F:methylthioadenosine nucleosidase activity"/>
    <property type="evidence" value="ECO:0007669"/>
    <property type="project" value="TreeGrafter"/>
</dbReference>